<dbReference type="Gene3D" id="1.10.287.70">
    <property type="match status" value="1"/>
</dbReference>
<feature type="transmembrane region" description="Helical" evidence="13">
    <location>
        <begin position="84"/>
        <end position="104"/>
    </location>
</feature>
<evidence type="ECO:0000256" key="8">
    <source>
        <dbReference type="ARBA" id="ARBA00022989"/>
    </source>
</evidence>
<feature type="domain" description="Potassium channel" evidence="14">
    <location>
        <begin position="173"/>
        <end position="258"/>
    </location>
</feature>
<evidence type="ECO:0000256" key="2">
    <source>
        <dbReference type="ARBA" id="ARBA00006666"/>
    </source>
</evidence>
<feature type="domain" description="Potassium channel" evidence="14">
    <location>
        <begin position="79"/>
        <end position="138"/>
    </location>
</feature>
<keyword evidence="4" id="KW-0633">Potassium transport</keyword>
<gene>
    <name evidence="16" type="primary">LOC116304788</name>
</gene>
<keyword evidence="3 12" id="KW-0813">Transport</keyword>
<dbReference type="SUPFAM" id="SSF81324">
    <property type="entry name" value="Voltage-gated potassium channels"/>
    <property type="match status" value="2"/>
</dbReference>
<evidence type="ECO:0000256" key="10">
    <source>
        <dbReference type="ARBA" id="ARBA00023136"/>
    </source>
</evidence>
<evidence type="ECO:0000256" key="11">
    <source>
        <dbReference type="ARBA" id="ARBA00023303"/>
    </source>
</evidence>
<dbReference type="GO" id="GO:0015271">
    <property type="term" value="F:outward rectifier potassium channel activity"/>
    <property type="evidence" value="ECO:0007669"/>
    <property type="project" value="TreeGrafter"/>
</dbReference>
<dbReference type="InterPro" id="IPR003092">
    <property type="entry name" value="2pore_dom_K_chnl_TASK"/>
</dbReference>
<dbReference type="GO" id="GO:0030322">
    <property type="term" value="P:stabilization of membrane potential"/>
    <property type="evidence" value="ECO:0007669"/>
    <property type="project" value="TreeGrafter"/>
</dbReference>
<evidence type="ECO:0000259" key="14">
    <source>
        <dbReference type="Pfam" id="PF07885"/>
    </source>
</evidence>
<comment type="similarity">
    <text evidence="2 12">Belongs to the two pore domain potassium channel (TC 1.A.1.8) family.</text>
</comment>
<dbReference type="RefSeq" id="XP_031574054.1">
    <property type="nucleotide sequence ID" value="XM_031718194.1"/>
</dbReference>
<dbReference type="InParanoid" id="A0A6P8J375"/>
<feature type="transmembrane region" description="Helical" evidence="13">
    <location>
        <begin position="161"/>
        <end position="186"/>
    </location>
</feature>
<evidence type="ECO:0000313" key="15">
    <source>
        <dbReference type="Proteomes" id="UP000515163"/>
    </source>
</evidence>
<dbReference type="InterPro" id="IPR003280">
    <property type="entry name" value="2pore_dom_K_chnl"/>
</dbReference>
<evidence type="ECO:0000256" key="4">
    <source>
        <dbReference type="ARBA" id="ARBA00022538"/>
    </source>
</evidence>
<name>A0A6P8J375_ACTTE</name>
<organism evidence="15 16">
    <name type="scientific">Actinia tenebrosa</name>
    <name type="common">Australian red waratah sea anemone</name>
    <dbReference type="NCBI Taxonomy" id="6105"/>
    <lineage>
        <taxon>Eukaryota</taxon>
        <taxon>Metazoa</taxon>
        <taxon>Cnidaria</taxon>
        <taxon>Anthozoa</taxon>
        <taxon>Hexacorallia</taxon>
        <taxon>Actiniaria</taxon>
        <taxon>Actiniidae</taxon>
        <taxon>Actinia</taxon>
    </lineage>
</organism>
<evidence type="ECO:0000256" key="3">
    <source>
        <dbReference type="ARBA" id="ARBA00022448"/>
    </source>
</evidence>
<evidence type="ECO:0000256" key="9">
    <source>
        <dbReference type="ARBA" id="ARBA00023065"/>
    </source>
</evidence>
<dbReference type="GeneID" id="116304788"/>
<evidence type="ECO:0000256" key="12">
    <source>
        <dbReference type="RuleBase" id="RU003857"/>
    </source>
</evidence>
<reference evidence="16" key="1">
    <citation type="submission" date="2025-08" db="UniProtKB">
        <authorList>
            <consortium name="RefSeq"/>
        </authorList>
    </citation>
    <scope>IDENTIFICATION</scope>
    <source>
        <tissue evidence="16">Tentacle</tissue>
    </source>
</reference>
<dbReference type="PANTHER" id="PTHR11003">
    <property type="entry name" value="POTASSIUM CHANNEL, SUBFAMILY K"/>
    <property type="match status" value="1"/>
</dbReference>
<dbReference type="PRINTS" id="PR01333">
    <property type="entry name" value="2POREKCHANEL"/>
</dbReference>
<dbReference type="Proteomes" id="UP000515163">
    <property type="component" value="Unplaced"/>
</dbReference>
<evidence type="ECO:0000256" key="1">
    <source>
        <dbReference type="ARBA" id="ARBA00004141"/>
    </source>
</evidence>
<feature type="transmembrane region" description="Helical" evidence="13">
    <location>
        <begin position="225"/>
        <end position="254"/>
    </location>
</feature>
<evidence type="ECO:0000256" key="7">
    <source>
        <dbReference type="ARBA" id="ARBA00022958"/>
    </source>
</evidence>
<keyword evidence="6" id="KW-0631">Potassium channel</keyword>
<evidence type="ECO:0000256" key="6">
    <source>
        <dbReference type="ARBA" id="ARBA00022826"/>
    </source>
</evidence>
<dbReference type="Pfam" id="PF07885">
    <property type="entry name" value="Ion_trans_2"/>
    <property type="match status" value="2"/>
</dbReference>
<sequence>MWPVQGSKNLVFLMALFFAYILVGAVIFQALEAKNEDFERIDMIMTKENFKKKYNISDDDMKDFLKKIEEVIDHGFSEEWVKRWSLLGSVFFAGTVVTTIGYGHVTPCTVSGRIFCMIYALIGIPLTWLMLSTLAQQINDWIAKFMTFVFERCFNRVPTKMGCICTCVSVMICTAMILIIATFAYYLEGWSFINGIYFGFITLTTIGFGDFVPLHPSQERYPEEYPARIVVFTITSIIYFTIGLAVVSSVLLSFRNAMEETYLDGFQIIKDQSDEEANNKSKLLLR</sequence>
<dbReference type="GO" id="GO:0022841">
    <property type="term" value="F:potassium ion leak channel activity"/>
    <property type="evidence" value="ECO:0007669"/>
    <property type="project" value="TreeGrafter"/>
</dbReference>
<keyword evidence="7" id="KW-0630">Potassium</keyword>
<comment type="subcellular location">
    <subcellularLocation>
        <location evidence="1">Membrane</location>
        <topology evidence="1">Multi-pass membrane protein</topology>
    </subcellularLocation>
</comment>
<accession>A0A6P8J375</accession>
<feature type="transmembrane region" description="Helical" evidence="13">
    <location>
        <begin position="110"/>
        <end position="131"/>
    </location>
</feature>
<evidence type="ECO:0000313" key="16">
    <source>
        <dbReference type="RefSeq" id="XP_031574054.1"/>
    </source>
</evidence>
<evidence type="ECO:0000256" key="13">
    <source>
        <dbReference type="SAM" id="Phobius"/>
    </source>
</evidence>
<keyword evidence="8 13" id="KW-1133">Transmembrane helix</keyword>
<feature type="transmembrane region" description="Helical" evidence="13">
    <location>
        <begin position="12"/>
        <end position="31"/>
    </location>
</feature>
<dbReference type="PRINTS" id="PR01095">
    <property type="entry name" value="TASKCHANNEL"/>
</dbReference>
<keyword evidence="5 12" id="KW-0812">Transmembrane</keyword>
<keyword evidence="11 12" id="KW-0407">Ion channel</keyword>
<dbReference type="OrthoDB" id="297496at2759"/>
<keyword evidence="10 13" id="KW-0472">Membrane</keyword>
<keyword evidence="9 12" id="KW-0406">Ion transport</keyword>
<proteinExistence type="inferred from homology"/>
<evidence type="ECO:0000256" key="5">
    <source>
        <dbReference type="ARBA" id="ARBA00022692"/>
    </source>
</evidence>
<dbReference type="KEGG" id="aten:116304788"/>
<dbReference type="PANTHER" id="PTHR11003:SF345">
    <property type="entry name" value="TWIK FAMILY OF POTASSIUM CHANNELS PROTEIN 18"/>
    <property type="match status" value="1"/>
</dbReference>
<keyword evidence="15" id="KW-1185">Reference proteome</keyword>
<feature type="transmembrane region" description="Helical" evidence="13">
    <location>
        <begin position="192"/>
        <end position="213"/>
    </location>
</feature>
<dbReference type="InterPro" id="IPR013099">
    <property type="entry name" value="K_chnl_dom"/>
</dbReference>
<dbReference type="AlphaFoldDB" id="A0A6P8J375"/>
<dbReference type="GO" id="GO:0005886">
    <property type="term" value="C:plasma membrane"/>
    <property type="evidence" value="ECO:0007669"/>
    <property type="project" value="TreeGrafter"/>
</dbReference>
<protein>
    <submittedName>
        <fullName evidence="16">Two pore potassium channel protein sup-9-like</fullName>
    </submittedName>
</protein>